<keyword evidence="3" id="KW-1185">Reference proteome</keyword>
<proteinExistence type="predicted"/>
<dbReference type="Gene3D" id="3.20.20.190">
    <property type="entry name" value="Phosphatidylinositol (PI) phosphodiesterase"/>
    <property type="match status" value="1"/>
</dbReference>
<protein>
    <submittedName>
        <fullName evidence="2">Glycerophosphoryl diester phosphodiesterase</fullName>
    </submittedName>
</protein>
<dbReference type="SUPFAM" id="SSF51695">
    <property type="entry name" value="PLC-like phosphodiesterases"/>
    <property type="match status" value="1"/>
</dbReference>
<organism evidence="2 3">
    <name type="scientific">Halanaerobium salsuginis</name>
    <dbReference type="NCBI Taxonomy" id="29563"/>
    <lineage>
        <taxon>Bacteria</taxon>
        <taxon>Bacillati</taxon>
        <taxon>Bacillota</taxon>
        <taxon>Clostridia</taxon>
        <taxon>Halanaerobiales</taxon>
        <taxon>Halanaerobiaceae</taxon>
        <taxon>Halanaerobium</taxon>
    </lineage>
</organism>
<dbReference type="RefSeq" id="WP_245750848.1">
    <property type="nucleotide sequence ID" value="NZ_FOTI01000018.1"/>
</dbReference>
<dbReference type="InterPro" id="IPR030395">
    <property type="entry name" value="GP_PDE_dom"/>
</dbReference>
<dbReference type="GO" id="GO:0008081">
    <property type="term" value="F:phosphoric diester hydrolase activity"/>
    <property type="evidence" value="ECO:0007669"/>
    <property type="project" value="InterPro"/>
</dbReference>
<dbReference type="PROSITE" id="PS51704">
    <property type="entry name" value="GP_PDE"/>
    <property type="match status" value="1"/>
</dbReference>
<sequence length="283" mass="32735">MVAHRGASYQAPESSRAAIELAIASGIDYIELDVQRTVDNKLIIFHDDNLKRLTNAEQVFPERKNYQLHNFTLAELKKLDYGSWFNEKYPERASKNYRNLEIMTLAEVVSLIKNAPAKVGLALELKNPYLYKNIEAELVEVLEQNQLQEEKDKKARVIFLSFSPLSLERLSELRPQSPRLLLTKSNFASRKRWHGWLDITAEVADGIAPKGHVSFPWYIGAAHKRGLFVLPYVINRSWQWQFLSWFSADGYITDRPGLLSKIYHRAQELEEKAAELKEDVFQD</sequence>
<dbReference type="PANTHER" id="PTHR46211">
    <property type="entry name" value="GLYCEROPHOSPHORYL DIESTER PHOSPHODIESTERASE"/>
    <property type="match status" value="1"/>
</dbReference>
<dbReference type="Proteomes" id="UP000199006">
    <property type="component" value="Unassembled WGS sequence"/>
</dbReference>
<dbReference type="InterPro" id="IPR017946">
    <property type="entry name" value="PLC-like_Pdiesterase_TIM-brl"/>
</dbReference>
<gene>
    <name evidence="2" type="ORF">SAMN02983006_01505</name>
</gene>
<feature type="domain" description="GP-PDE" evidence="1">
    <location>
        <begin position="1"/>
        <end position="263"/>
    </location>
</feature>
<dbReference type="EMBL" id="FOTI01000018">
    <property type="protein sequence ID" value="SFL57057.1"/>
    <property type="molecule type" value="Genomic_DNA"/>
</dbReference>
<evidence type="ECO:0000313" key="3">
    <source>
        <dbReference type="Proteomes" id="UP000199006"/>
    </source>
</evidence>
<reference evidence="2 3" key="1">
    <citation type="submission" date="2016-10" db="EMBL/GenBank/DDBJ databases">
        <authorList>
            <person name="de Groot N.N."/>
        </authorList>
    </citation>
    <scope>NUCLEOTIDE SEQUENCE [LARGE SCALE GENOMIC DNA]</scope>
    <source>
        <strain evidence="2 3">ATCC 51327</strain>
    </source>
</reference>
<dbReference type="Pfam" id="PF03009">
    <property type="entry name" value="GDPD"/>
    <property type="match status" value="1"/>
</dbReference>
<name>A0A1I4ISL8_9FIRM</name>
<dbReference type="STRING" id="29563.SAMN02983006_01505"/>
<dbReference type="PANTHER" id="PTHR46211:SF1">
    <property type="entry name" value="GLYCEROPHOSPHODIESTER PHOSPHODIESTERASE, CYTOPLASMIC"/>
    <property type="match status" value="1"/>
</dbReference>
<accession>A0A1I4ISL8</accession>
<evidence type="ECO:0000259" key="1">
    <source>
        <dbReference type="PROSITE" id="PS51704"/>
    </source>
</evidence>
<dbReference type="AlphaFoldDB" id="A0A1I4ISL8"/>
<dbReference type="GO" id="GO:0006629">
    <property type="term" value="P:lipid metabolic process"/>
    <property type="evidence" value="ECO:0007669"/>
    <property type="project" value="InterPro"/>
</dbReference>
<evidence type="ECO:0000313" key="2">
    <source>
        <dbReference type="EMBL" id="SFL57057.1"/>
    </source>
</evidence>